<dbReference type="SUPFAM" id="SSF51735">
    <property type="entry name" value="NAD(P)-binding Rossmann-fold domains"/>
    <property type="match status" value="1"/>
</dbReference>
<evidence type="ECO:0000259" key="3">
    <source>
        <dbReference type="Pfam" id="PF03446"/>
    </source>
</evidence>
<dbReference type="InterPro" id="IPR013328">
    <property type="entry name" value="6PGD_dom2"/>
</dbReference>
<gene>
    <name evidence="5" type="ORF">JRO89_XS02G0204000</name>
</gene>
<dbReference type="Gene3D" id="1.10.1040.10">
    <property type="entry name" value="N-(1-d-carboxylethyl)-l-norvaline Dehydrogenase, domain 2"/>
    <property type="match status" value="1"/>
</dbReference>
<feature type="domain" description="3-hydroxyisobutyrate dehydrogenase-like NAD-binding" evidence="4">
    <location>
        <begin position="176"/>
        <end position="299"/>
    </location>
</feature>
<dbReference type="Pfam" id="PF03446">
    <property type="entry name" value="NAD_binding_2"/>
    <property type="match status" value="1"/>
</dbReference>
<dbReference type="PANTHER" id="PTHR43060:SF13">
    <property type="entry name" value="3-HYDROXYISOBUTYRATE DEHYDROGENASE-LIKE 2, MITOCHONDRIAL-RELATED"/>
    <property type="match status" value="1"/>
</dbReference>
<dbReference type="InterPro" id="IPR036291">
    <property type="entry name" value="NAD(P)-bd_dom_sf"/>
</dbReference>
<reference evidence="5 6" key="1">
    <citation type="submission" date="2021-02" db="EMBL/GenBank/DDBJ databases">
        <title>Plant Genome Project.</title>
        <authorList>
            <person name="Zhang R.-G."/>
        </authorList>
    </citation>
    <scope>NUCLEOTIDE SEQUENCE [LARGE SCALE GENOMIC DNA]</scope>
    <source>
        <tissue evidence="5">Leaves</tissue>
    </source>
</reference>
<dbReference type="PIRSF" id="PIRSF000103">
    <property type="entry name" value="HIBADH"/>
    <property type="match status" value="1"/>
</dbReference>
<accession>A0ABQ8IHS9</accession>
<comment type="caution">
    <text evidence="5">The sequence shown here is derived from an EMBL/GenBank/DDBJ whole genome shotgun (WGS) entry which is preliminary data.</text>
</comment>
<dbReference type="InterPro" id="IPR029154">
    <property type="entry name" value="HIBADH-like_NADP-bd"/>
</dbReference>
<dbReference type="InterPro" id="IPR006115">
    <property type="entry name" value="6PGDH_NADP-bd"/>
</dbReference>
<keyword evidence="6" id="KW-1185">Reference proteome</keyword>
<evidence type="ECO:0008006" key="7">
    <source>
        <dbReference type="Google" id="ProtNLM"/>
    </source>
</evidence>
<name>A0ABQ8IHS9_9ROSI</name>
<evidence type="ECO:0000256" key="1">
    <source>
        <dbReference type="ARBA" id="ARBA00023002"/>
    </source>
</evidence>
<dbReference type="Gene3D" id="3.40.50.720">
    <property type="entry name" value="NAD(P)-binding Rossmann-like Domain"/>
    <property type="match status" value="1"/>
</dbReference>
<dbReference type="InterPro" id="IPR008927">
    <property type="entry name" value="6-PGluconate_DH-like_C_sf"/>
</dbReference>
<keyword evidence="1" id="KW-0560">Oxidoreductase</keyword>
<sequence length="314" mass="32949">MQSPYPEPITPSKTRIGWIGIGIMGSAMASRLLDAGYSLTLYARNPSKALPLKSKGAHLANSPHDIAHCSDVVFTIIGGPPDVRSIVLGPDGILSGLSSGGVTVDMTSSHPSLAREISKAARAKHCWAVDAPVSGADVGAREGKLAIMAGGDAGVVEWLSPLFQIMGKCTYMGGAGCGQSCKIANQIVGSANLVGLSEAFTFAERAGLDLKTLFDGIRSGAAGNMIMELFGERMMERDFRPGGFVEYLVKDLGMGMDVAEDTEDERVTALPGASLCKQLFSAMIANGDGKLGLQGLITVIERLNGIDKRQLSFK</sequence>
<organism evidence="5 6">
    <name type="scientific">Xanthoceras sorbifolium</name>
    <dbReference type="NCBI Taxonomy" id="99658"/>
    <lineage>
        <taxon>Eukaryota</taxon>
        <taxon>Viridiplantae</taxon>
        <taxon>Streptophyta</taxon>
        <taxon>Embryophyta</taxon>
        <taxon>Tracheophyta</taxon>
        <taxon>Spermatophyta</taxon>
        <taxon>Magnoliopsida</taxon>
        <taxon>eudicotyledons</taxon>
        <taxon>Gunneridae</taxon>
        <taxon>Pentapetalae</taxon>
        <taxon>rosids</taxon>
        <taxon>malvids</taxon>
        <taxon>Sapindales</taxon>
        <taxon>Sapindaceae</taxon>
        <taxon>Xanthoceroideae</taxon>
        <taxon>Xanthoceras</taxon>
    </lineage>
</organism>
<dbReference type="Proteomes" id="UP000827721">
    <property type="component" value="Unassembled WGS sequence"/>
</dbReference>
<evidence type="ECO:0000313" key="6">
    <source>
        <dbReference type="Proteomes" id="UP000827721"/>
    </source>
</evidence>
<dbReference type="PANTHER" id="PTHR43060">
    <property type="entry name" value="3-HYDROXYISOBUTYRATE DEHYDROGENASE-LIKE 1, MITOCHONDRIAL-RELATED"/>
    <property type="match status" value="1"/>
</dbReference>
<dbReference type="InterPro" id="IPR015815">
    <property type="entry name" value="HIBADH-related"/>
</dbReference>
<dbReference type="SUPFAM" id="SSF48179">
    <property type="entry name" value="6-phosphogluconate dehydrogenase C-terminal domain-like"/>
    <property type="match status" value="1"/>
</dbReference>
<feature type="domain" description="6-phosphogluconate dehydrogenase NADP-binding" evidence="3">
    <location>
        <begin position="15"/>
        <end position="173"/>
    </location>
</feature>
<protein>
    <recommendedName>
        <fullName evidence="7">3-hydroxyisobutyrate dehydrogenase-like 2, mitochondrial</fullName>
    </recommendedName>
</protein>
<proteinExistence type="predicted"/>
<evidence type="ECO:0000256" key="2">
    <source>
        <dbReference type="ARBA" id="ARBA00023027"/>
    </source>
</evidence>
<dbReference type="Pfam" id="PF14833">
    <property type="entry name" value="NAD_binding_11"/>
    <property type="match status" value="1"/>
</dbReference>
<evidence type="ECO:0000259" key="4">
    <source>
        <dbReference type="Pfam" id="PF14833"/>
    </source>
</evidence>
<keyword evidence="2" id="KW-0520">NAD</keyword>
<dbReference type="EMBL" id="JAFEMO010000002">
    <property type="protein sequence ID" value="KAH7575727.1"/>
    <property type="molecule type" value="Genomic_DNA"/>
</dbReference>
<evidence type="ECO:0000313" key="5">
    <source>
        <dbReference type="EMBL" id="KAH7575727.1"/>
    </source>
</evidence>